<feature type="compositionally biased region" description="Polar residues" evidence="1">
    <location>
        <begin position="1"/>
        <end position="19"/>
    </location>
</feature>
<proteinExistence type="predicted"/>
<organism evidence="2 3">
    <name type="scientific">Triparma laevis f. longispina</name>
    <dbReference type="NCBI Taxonomy" id="1714387"/>
    <lineage>
        <taxon>Eukaryota</taxon>
        <taxon>Sar</taxon>
        <taxon>Stramenopiles</taxon>
        <taxon>Ochrophyta</taxon>
        <taxon>Bolidophyceae</taxon>
        <taxon>Parmales</taxon>
        <taxon>Triparmaceae</taxon>
        <taxon>Triparma</taxon>
    </lineage>
</organism>
<comment type="caution">
    <text evidence="2">The sequence shown here is derived from an EMBL/GenBank/DDBJ whole genome shotgun (WGS) entry which is preliminary data.</text>
</comment>
<name>A0A9W6ZHL3_9STRA</name>
<dbReference type="Proteomes" id="UP001165122">
    <property type="component" value="Unassembled WGS sequence"/>
</dbReference>
<gene>
    <name evidence="2" type="ORF">TrLO_g9428</name>
</gene>
<reference evidence="3" key="1">
    <citation type="journal article" date="2023" name="Commun. Biol.">
        <title>Genome analysis of Parmales, the sister group of diatoms, reveals the evolutionary specialization of diatoms from phago-mixotrophs to photoautotrophs.</title>
        <authorList>
            <person name="Ban H."/>
            <person name="Sato S."/>
            <person name="Yoshikawa S."/>
            <person name="Yamada K."/>
            <person name="Nakamura Y."/>
            <person name="Ichinomiya M."/>
            <person name="Sato N."/>
            <person name="Blanc-Mathieu R."/>
            <person name="Endo H."/>
            <person name="Kuwata A."/>
            <person name="Ogata H."/>
        </authorList>
    </citation>
    <scope>NUCLEOTIDE SEQUENCE [LARGE SCALE GENOMIC DNA]</scope>
    <source>
        <strain evidence="3">NIES 3700</strain>
    </source>
</reference>
<evidence type="ECO:0000256" key="1">
    <source>
        <dbReference type="SAM" id="MobiDB-lite"/>
    </source>
</evidence>
<dbReference type="EMBL" id="BRXW01000393">
    <property type="protein sequence ID" value="GMH50185.1"/>
    <property type="molecule type" value="Genomic_DNA"/>
</dbReference>
<feature type="region of interest" description="Disordered" evidence="1">
    <location>
        <begin position="1"/>
        <end position="55"/>
    </location>
</feature>
<dbReference type="AlphaFoldDB" id="A0A9W6ZHL3"/>
<evidence type="ECO:0000313" key="2">
    <source>
        <dbReference type="EMBL" id="GMH50185.1"/>
    </source>
</evidence>
<evidence type="ECO:0000313" key="3">
    <source>
        <dbReference type="Proteomes" id="UP001165122"/>
    </source>
</evidence>
<protein>
    <submittedName>
        <fullName evidence="2">Uncharacterized protein</fullName>
    </submittedName>
</protein>
<sequence length="153" mass="16508">MVSNYVASESNDSHNTPKTSRIRGGEDEGGESSDNIVERTAADNSSPPPPPTPAPAVVVAFMHTPEFRMHLVDFVSVDALIALRLATKAWKAVVEEVITEGVASGALMVHDGKDGAWFNSKTEREGVLSYLDVGPYDDDETSEVIAHLRSQQN</sequence>
<accession>A0A9W6ZHL3</accession>
<keyword evidence="3" id="KW-1185">Reference proteome</keyword>